<dbReference type="GO" id="GO:0015026">
    <property type="term" value="F:coreceptor activity"/>
    <property type="evidence" value="ECO:0007669"/>
    <property type="project" value="InterPro"/>
</dbReference>
<evidence type="ECO:0000256" key="2">
    <source>
        <dbReference type="ARBA" id="ARBA00007087"/>
    </source>
</evidence>
<evidence type="ECO:0000256" key="10">
    <source>
        <dbReference type="ARBA" id="ARBA00023170"/>
    </source>
</evidence>
<keyword evidence="14" id="KW-1185">Reference proteome</keyword>
<evidence type="ECO:0000256" key="8">
    <source>
        <dbReference type="ARBA" id="ARBA00023136"/>
    </source>
</evidence>
<dbReference type="Gene3D" id="1.10.150.510">
    <property type="entry name" value="Receptor activity modifying family"/>
    <property type="match status" value="1"/>
</dbReference>
<dbReference type="GO" id="GO:0006816">
    <property type="term" value="P:calcium ion transport"/>
    <property type="evidence" value="ECO:0007669"/>
    <property type="project" value="TreeGrafter"/>
</dbReference>
<feature type="signal peptide" evidence="12">
    <location>
        <begin position="1"/>
        <end position="33"/>
    </location>
</feature>
<dbReference type="Ensembl" id="ENSPCET00000000148.1">
    <property type="protein sequence ID" value="ENSPCEP00000000145.1"/>
    <property type="gene ID" value="ENSPCEG00000000129.1"/>
</dbReference>
<keyword evidence="10" id="KW-0675">Receptor</keyword>
<dbReference type="GO" id="GO:0008277">
    <property type="term" value="P:regulation of G protein-coupled receptor signaling pathway"/>
    <property type="evidence" value="ECO:0007669"/>
    <property type="project" value="InterPro"/>
</dbReference>
<reference evidence="13" key="2">
    <citation type="submission" date="2025-09" db="UniProtKB">
        <authorList>
            <consortium name="Ensembl"/>
        </authorList>
    </citation>
    <scope>IDENTIFICATION</scope>
</reference>
<dbReference type="GO" id="GO:0005886">
    <property type="term" value="C:plasma membrane"/>
    <property type="evidence" value="ECO:0007669"/>
    <property type="project" value="UniProtKB-SubCell"/>
</dbReference>
<evidence type="ECO:0000313" key="13">
    <source>
        <dbReference type="Ensembl" id="ENSPCEP00000000145.1"/>
    </source>
</evidence>
<evidence type="ECO:0000256" key="12">
    <source>
        <dbReference type="SAM" id="SignalP"/>
    </source>
</evidence>
<keyword evidence="6 12" id="KW-0732">Signal</keyword>
<keyword evidence="3" id="KW-0813">Transport</keyword>
<organism evidence="13 14">
    <name type="scientific">Pelusios castaneus</name>
    <name type="common">West African mud turtle</name>
    <dbReference type="NCBI Taxonomy" id="367368"/>
    <lineage>
        <taxon>Eukaryota</taxon>
        <taxon>Metazoa</taxon>
        <taxon>Chordata</taxon>
        <taxon>Craniata</taxon>
        <taxon>Vertebrata</taxon>
        <taxon>Euteleostomi</taxon>
        <taxon>Archelosauria</taxon>
        <taxon>Testudinata</taxon>
        <taxon>Testudines</taxon>
        <taxon>Pleurodira</taxon>
        <taxon>Pelomedusidae</taxon>
        <taxon>Pelusios</taxon>
    </lineage>
</organism>
<comment type="similarity">
    <text evidence="2">Belongs to the RAMP family.</text>
</comment>
<dbReference type="InterPro" id="IPR038126">
    <property type="entry name" value="RAMP_sf"/>
</dbReference>
<keyword evidence="5 11" id="KW-0812">Transmembrane</keyword>
<reference evidence="13" key="1">
    <citation type="submission" date="2025-08" db="UniProtKB">
        <authorList>
            <consortium name="Ensembl"/>
        </authorList>
    </citation>
    <scope>IDENTIFICATION</scope>
</reference>
<evidence type="ECO:0000256" key="9">
    <source>
        <dbReference type="ARBA" id="ARBA00023157"/>
    </source>
</evidence>
<dbReference type="GO" id="GO:0031623">
    <property type="term" value="P:receptor internalization"/>
    <property type="evidence" value="ECO:0007669"/>
    <property type="project" value="TreeGrafter"/>
</dbReference>
<dbReference type="PANTHER" id="PTHR14076:SF9">
    <property type="entry name" value="RECEPTOR ACTIVITY-MODIFYING PROTEIN 2"/>
    <property type="match status" value="1"/>
</dbReference>
<evidence type="ECO:0000256" key="11">
    <source>
        <dbReference type="SAM" id="Phobius"/>
    </source>
</evidence>
<proteinExistence type="inferred from homology"/>
<evidence type="ECO:0000256" key="7">
    <source>
        <dbReference type="ARBA" id="ARBA00022989"/>
    </source>
</evidence>
<dbReference type="InterPro" id="IPR006985">
    <property type="entry name" value="RAMP"/>
</dbReference>
<keyword evidence="4" id="KW-1003">Cell membrane</keyword>
<dbReference type="Pfam" id="PF04901">
    <property type="entry name" value="RAMP"/>
    <property type="match status" value="1"/>
</dbReference>
<comment type="subcellular location">
    <subcellularLocation>
        <location evidence="1">Cell membrane</location>
        <topology evidence="1">Single-pass type I membrane protein</topology>
    </subcellularLocation>
</comment>
<evidence type="ECO:0000256" key="1">
    <source>
        <dbReference type="ARBA" id="ARBA00004251"/>
    </source>
</evidence>
<keyword evidence="9" id="KW-1015">Disulfide bond</keyword>
<name>A0A8C8R4Z6_9SAUR</name>
<sequence>MALYRGTGSGRLSRGLLLLLWVTLGSKLCPTGAIVQGANTSLAVPQNWTAHESATPDNKSQLPQFTLDDHYWLFAHFCWINFTIWMNNVTGAQLCDWRIISRPYSYLQYCLESAAEKLKFGYPNRIADDYIFKSHYIYFLNCTQDHPVLLDPPEDMLLALIIAPICLIPFLVTLVVCKSKDGKTQS</sequence>
<dbReference type="AlphaFoldDB" id="A0A8C8R4Z6"/>
<dbReference type="GO" id="GO:0072659">
    <property type="term" value="P:protein localization to plasma membrane"/>
    <property type="evidence" value="ECO:0007669"/>
    <property type="project" value="TreeGrafter"/>
</dbReference>
<protein>
    <submittedName>
        <fullName evidence="13">Receptor activity modifying protein 2</fullName>
    </submittedName>
</protein>
<dbReference type="GO" id="GO:0006886">
    <property type="term" value="P:intracellular protein transport"/>
    <property type="evidence" value="ECO:0007669"/>
    <property type="project" value="InterPro"/>
</dbReference>
<dbReference type="GO" id="GO:0009986">
    <property type="term" value="C:cell surface"/>
    <property type="evidence" value="ECO:0007669"/>
    <property type="project" value="TreeGrafter"/>
</dbReference>
<evidence type="ECO:0000256" key="4">
    <source>
        <dbReference type="ARBA" id="ARBA00022475"/>
    </source>
</evidence>
<keyword evidence="8 11" id="KW-0472">Membrane</keyword>
<accession>A0A8C8R4Z6</accession>
<dbReference type="GO" id="GO:0001525">
    <property type="term" value="P:angiogenesis"/>
    <property type="evidence" value="ECO:0007669"/>
    <property type="project" value="TreeGrafter"/>
</dbReference>
<evidence type="ECO:0000256" key="3">
    <source>
        <dbReference type="ARBA" id="ARBA00022448"/>
    </source>
</evidence>
<feature type="transmembrane region" description="Helical" evidence="11">
    <location>
        <begin position="156"/>
        <end position="177"/>
    </location>
</feature>
<dbReference type="GO" id="GO:0032870">
    <property type="term" value="P:cellular response to hormone stimulus"/>
    <property type="evidence" value="ECO:0007669"/>
    <property type="project" value="TreeGrafter"/>
</dbReference>
<dbReference type="Proteomes" id="UP000694393">
    <property type="component" value="Unplaced"/>
</dbReference>
<keyword evidence="7 11" id="KW-1133">Transmembrane helix</keyword>
<dbReference type="PANTHER" id="PTHR14076">
    <property type="entry name" value="RECEPTOR ACTIVITY MODIFYING PROTEIN RAMP"/>
    <property type="match status" value="1"/>
</dbReference>
<feature type="chain" id="PRO_5034258728" evidence="12">
    <location>
        <begin position="34"/>
        <end position="186"/>
    </location>
</feature>
<dbReference type="GO" id="GO:0007186">
    <property type="term" value="P:G protein-coupled receptor signaling pathway"/>
    <property type="evidence" value="ECO:0007669"/>
    <property type="project" value="TreeGrafter"/>
</dbReference>
<evidence type="ECO:0000313" key="14">
    <source>
        <dbReference type="Proteomes" id="UP000694393"/>
    </source>
</evidence>
<evidence type="ECO:0000256" key="6">
    <source>
        <dbReference type="ARBA" id="ARBA00022729"/>
    </source>
</evidence>
<evidence type="ECO:0000256" key="5">
    <source>
        <dbReference type="ARBA" id="ARBA00022692"/>
    </source>
</evidence>
<dbReference type="GO" id="GO:0043235">
    <property type="term" value="C:receptor complex"/>
    <property type="evidence" value="ECO:0007669"/>
    <property type="project" value="TreeGrafter"/>
</dbReference>